<protein>
    <submittedName>
        <fullName evidence="1">Uncharacterized protein</fullName>
    </submittedName>
</protein>
<dbReference type="Proteomes" id="UP000322667">
    <property type="component" value="Chromosome A05"/>
</dbReference>
<dbReference type="AlphaFoldDB" id="A0A5D2QQD7"/>
<proteinExistence type="predicted"/>
<accession>A0A5D2QQD7</accession>
<name>A0A5D2QQD7_GOSTO</name>
<sequence length="118" mass="13407">MWLMIIPDHKTDLFEFLPTIPEQDFFVWLWKVTLKFILIKGDSGGIHSSNSTLLAVASPHQTNLSSYGCRERGMHKIRSTSSFENILVICSSLHYLNVGSINSDTIVSERLLTNLRIL</sequence>
<evidence type="ECO:0000313" key="1">
    <source>
        <dbReference type="EMBL" id="TYI30322.1"/>
    </source>
</evidence>
<dbReference type="EMBL" id="CM017614">
    <property type="protein sequence ID" value="TYI30322.1"/>
    <property type="molecule type" value="Genomic_DNA"/>
</dbReference>
<organism evidence="1 2">
    <name type="scientific">Gossypium tomentosum</name>
    <name type="common">Hawaiian cotton</name>
    <name type="synonym">Gossypium sandvicense</name>
    <dbReference type="NCBI Taxonomy" id="34277"/>
    <lineage>
        <taxon>Eukaryota</taxon>
        <taxon>Viridiplantae</taxon>
        <taxon>Streptophyta</taxon>
        <taxon>Embryophyta</taxon>
        <taxon>Tracheophyta</taxon>
        <taxon>Spermatophyta</taxon>
        <taxon>Magnoliopsida</taxon>
        <taxon>eudicotyledons</taxon>
        <taxon>Gunneridae</taxon>
        <taxon>Pentapetalae</taxon>
        <taxon>rosids</taxon>
        <taxon>malvids</taxon>
        <taxon>Malvales</taxon>
        <taxon>Malvaceae</taxon>
        <taxon>Malvoideae</taxon>
        <taxon>Gossypium</taxon>
    </lineage>
</organism>
<gene>
    <name evidence="1" type="ORF">ES332_A05G379000v1</name>
</gene>
<keyword evidence="2" id="KW-1185">Reference proteome</keyword>
<reference evidence="1 2" key="1">
    <citation type="submission" date="2019-07" db="EMBL/GenBank/DDBJ databases">
        <title>WGS assembly of Gossypium tomentosum.</title>
        <authorList>
            <person name="Chen Z.J."/>
            <person name="Sreedasyam A."/>
            <person name="Ando A."/>
            <person name="Song Q."/>
            <person name="De L."/>
            <person name="Hulse-Kemp A."/>
            <person name="Ding M."/>
            <person name="Ye W."/>
            <person name="Kirkbride R."/>
            <person name="Jenkins J."/>
            <person name="Plott C."/>
            <person name="Lovell J."/>
            <person name="Lin Y.-M."/>
            <person name="Vaughn R."/>
            <person name="Liu B."/>
            <person name="Li W."/>
            <person name="Simpson S."/>
            <person name="Scheffler B."/>
            <person name="Saski C."/>
            <person name="Grover C."/>
            <person name="Hu G."/>
            <person name="Conover J."/>
            <person name="Carlson J."/>
            <person name="Shu S."/>
            <person name="Boston L."/>
            <person name="Williams M."/>
            <person name="Peterson D."/>
            <person name="Mcgee K."/>
            <person name="Jones D."/>
            <person name="Wendel J."/>
            <person name="Stelly D."/>
            <person name="Grimwood J."/>
            <person name="Schmutz J."/>
        </authorList>
    </citation>
    <scope>NUCLEOTIDE SEQUENCE [LARGE SCALE GENOMIC DNA]</scope>
    <source>
        <strain evidence="1">7179.01</strain>
    </source>
</reference>
<evidence type="ECO:0000313" key="2">
    <source>
        <dbReference type="Proteomes" id="UP000322667"/>
    </source>
</evidence>